<evidence type="ECO:0000313" key="17">
    <source>
        <dbReference type="Proteomes" id="UP000007800"/>
    </source>
</evidence>
<dbReference type="PROSITE" id="PS50016">
    <property type="entry name" value="ZF_PHD_2"/>
    <property type="match status" value="1"/>
</dbReference>
<dbReference type="InParanoid" id="C5KYR2"/>
<evidence type="ECO:0000259" key="15">
    <source>
        <dbReference type="PROSITE" id="PS50994"/>
    </source>
</evidence>
<dbReference type="SUPFAM" id="SSF57756">
    <property type="entry name" value="Retrovirus zinc finger-like domains"/>
    <property type="match status" value="1"/>
</dbReference>
<dbReference type="InterPro" id="IPR013083">
    <property type="entry name" value="Znf_RING/FYVE/PHD"/>
</dbReference>
<keyword evidence="9" id="KW-0695">RNA-directed DNA polymerase</keyword>
<evidence type="ECO:0000256" key="2">
    <source>
        <dbReference type="ARBA" id="ARBA00022695"/>
    </source>
</evidence>
<dbReference type="Gene3D" id="1.10.340.70">
    <property type="match status" value="1"/>
</dbReference>
<evidence type="ECO:0000256" key="5">
    <source>
        <dbReference type="ARBA" id="ARBA00022759"/>
    </source>
</evidence>
<dbReference type="Pfam" id="PF17921">
    <property type="entry name" value="Integrase_H2C2"/>
    <property type="match status" value="1"/>
</dbReference>
<keyword evidence="2" id="KW-0548">Nucleotidyltransferase</keyword>
<name>C5KYR2_PERM5</name>
<dbReference type="SUPFAM" id="SSF53098">
    <property type="entry name" value="Ribonuclease H-like"/>
    <property type="match status" value="1"/>
</dbReference>
<keyword evidence="3" id="KW-0540">Nuclease</keyword>
<dbReference type="InterPro" id="IPR036875">
    <property type="entry name" value="Znf_CCHC_sf"/>
</dbReference>
<dbReference type="PROSITE" id="PS01359">
    <property type="entry name" value="ZF_PHD_1"/>
    <property type="match status" value="1"/>
</dbReference>
<dbReference type="InterPro" id="IPR043502">
    <property type="entry name" value="DNA/RNA_pol_sf"/>
</dbReference>
<dbReference type="Gene3D" id="3.10.10.10">
    <property type="entry name" value="HIV Type 1 Reverse Transcriptase, subunit A, domain 1"/>
    <property type="match status" value="1"/>
</dbReference>
<dbReference type="SUPFAM" id="SSF57903">
    <property type="entry name" value="FYVE/PHD zinc finger"/>
    <property type="match status" value="1"/>
</dbReference>
<dbReference type="CDD" id="cd15489">
    <property type="entry name" value="PHD_SF"/>
    <property type="match status" value="1"/>
</dbReference>
<keyword evidence="4" id="KW-0479">Metal-binding</keyword>
<dbReference type="Gene3D" id="3.30.40.10">
    <property type="entry name" value="Zinc/RING finger domain, C3HC4 (zinc finger)"/>
    <property type="match status" value="1"/>
</dbReference>
<dbReference type="Gene3D" id="3.30.420.10">
    <property type="entry name" value="Ribonuclease H-like superfamily/Ribonuclease H"/>
    <property type="match status" value="2"/>
</dbReference>
<evidence type="ECO:0000259" key="13">
    <source>
        <dbReference type="PROSITE" id="PS50158"/>
    </source>
</evidence>
<dbReference type="Pfam" id="PF00098">
    <property type="entry name" value="zf-CCHC"/>
    <property type="match status" value="1"/>
</dbReference>
<evidence type="ECO:0000256" key="9">
    <source>
        <dbReference type="ARBA" id="ARBA00022918"/>
    </source>
</evidence>
<dbReference type="SMART" id="SM00249">
    <property type="entry name" value="PHD"/>
    <property type="match status" value="1"/>
</dbReference>
<dbReference type="GeneID" id="9038141"/>
<evidence type="ECO:0000256" key="4">
    <source>
        <dbReference type="ARBA" id="ARBA00022723"/>
    </source>
</evidence>
<dbReference type="GO" id="GO:0003676">
    <property type="term" value="F:nucleic acid binding"/>
    <property type="evidence" value="ECO:0007669"/>
    <property type="project" value="InterPro"/>
</dbReference>
<evidence type="ECO:0000259" key="12">
    <source>
        <dbReference type="PROSITE" id="PS50016"/>
    </source>
</evidence>
<dbReference type="PROSITE" id="PS00141">
    <property type="entry name" value="ASP_PROTEASE"/>
    <property type="match status" value="1"/>
</dbReference>
<dbReference type="InterPro" id="IPR019787">
    <property type="entry name" value="Znf_PHD-finger"/>
</dbReference>
<dbReference type="InterPro" id="IPR012337">
    <property type="entry name" value="RNaseH-like_sf"/>
</dbReference>
<dbReference type="PROSITE" id="PS50158">
    <property type="entry name" value="ZF_CCHC"/>
    <property type="match status" value="1"/>
</dbReference>
<keyword evidence="8" id="KW-0862">Zinc</keyword>
<dbReference type="InterPro" id="IPR011011">
    <property type="entry name" value="Znf_FYVE_PHD"/>
</dbReference>
<feature type="region of interest" description="Disordered" evidence="11">
    <location>
        <begin position="201"/>
        <end position="225"/>
    </location>
</feature>
<dbReference type="SUPFAM" id="SSF56672">
    <property type="entry name" value="DNA/RNA polymerases"/>
    <property type="match status" value="1"/>
</dbReference>
<organism evidence="17">
    <name type="scientific">Perkinsus marinus (strain ATCC 50983 / TXsc)</name>
    <dbReference type="NCBI Taxonomy" id="423536"/>
    <lineage>
        <taxon>Eukaryota</taxon>
        <taxon>Sar</taxon>
        <taxon>Alveolata</taxon>
        <taxon>Perkinsozoa</taxon>
        <taxon>Perkinsea</taxon>
        <taxon>Perkinsida</taxon>
        <taxon>Perkinsidae</taxon>
        <taxon>Perkinsus</taxon>
    </lineage>
</organism>
<evidence type="ECO:0000256" key="3">
    <source>
        <dbReference type="ARBA" id="ARBA00022722"/>
    </source>
</evidence>
<dbReference type="GO" id="GO:0008270">
    <property type="term" value="F:zinc ion binding"/>
    <property type="evidence" value="ECO:0007669"/>
    <property type="project" value="UniProtKB-KW"/>
</dbReference>
<feature type="domain" description="RNase H type-1" evidence="14">
    <location>
        <begin position="877"/>
        <end position="1025"/>
    </location>
</feature>
<dbReference type="Gene3D" id="4.10.60.10">
    <property type="entry name" value="Zinc finger, CCHC-type"/>
    <property type="match status" value="1"/>
</dbReference>
<evidence type="ECO:0000256" key="6">
    <source>
        <dbReference type="ARBA" id="ARBA00022771"/>
    </source>
</evidence>
<dbReference type="InterPro" id="IPR041588">
    <property type="entry name" value="Integrase_H2C2"/>
</dbReference>
<dbReference type="InterPro" id="IPR001965">
    <property type="entry name" value="Znf_PHD"/>
</dbReference>
<keyword evidence="5" id="KW-0255">Endonuclease</keyword>
<keyword evidence="1" id="KW-0808">Transferase</keyword>
<dbReference type="PANTHER" id="PTHR37984:SF15">
    <property type="entry name" value="INTEGRASE CATALYTIC DOMAIN-CONTAINING PROTEIN"/>
    <property type="match status" value="1"/>
</dbReference>
<protein>
    <submittedName>
        <fullName evidence="16">Retrovirus polyprotein, putative</fullName>
    </submittedName>
</protein>
<dbReference type="Proteomes" id="UP000007800">
    <property type="component" value="Unassembled WGS sequence"/>
</dbReference>
<dbReference type="InterPro" id="IPR050951">
    <property type="entry name" value="Retrovirus_Pol_polyprotein"/>
</dbReference>
<keyword evidence="7" id="KW-0378">Hydrolase</keyword>
<evidence type="ECO:0000259" key="14">
    <source>
        <dbReference type="PROSITE" id="PS50879"/>
    </source>
</evidence>
<dbReference type="RefSeq" id="XP_002778586.1">
    <property type="nucleotide sequence ID" value="XM_002778540.1"/>
</dbReference>
<dbReference type="EMBL" id="GG677521">
    <property type="protein sequence ID" value="EER10381.1"/>
    <property type="molecule type" value="Genomic_DNA"/>
</dbReference>
<evidence type="ECO:0000256" key="7">
    <source>
        <dbReference type="ARBA" id="ARBA00022801"/>
    </source>
</evidence>
<dbReference type="InterPro" id="IPR019786">
    <property type="entry name" value="Zinc_finger_PHD-type_CS"/>
</dbReference>
<dbReference type="InterPro" id="IPR001584">
    <property type="entry name" value="Integrase_cat-core"/>
</dbReference>
<dbReference type="InterPro" id="IPR021109">
    <property type="entry name" value="Peptidase_aspartic_dom_sf"/>
</dbReference>
<feature type="domain" description="PHD-type" evidence="12">
    <location>
        <begin position="1561"/>
        <end position="1607"/>
    </location>
</feature>
<reference evidence="16 17" key="1">
    <citation type="submission" date="2008-07" db="EMBL/GenBank/DDBJ databases">
        <authorList>
            <person name="El-Sayed N."/>
            <person name="Caler E."/>
            <person name="Inman J."/>
            <person name="Amedeo P."/>
            <person name="Hass B."/>
            <person name="Wortman J."/>
        </authorList>
    </citation>
    <scope>NUCLEOTIDE SEQUENCE [LARGE SCALE GENOMIC DNA]</scope>
    <source>
        <strain evidence="17">ATCC 50983 / TXsc</strain>
    </source>
</reference>
<evidence type="ECO:0000256" key="11">
    <source>
        <dbReference type="SAM" id="MobiDB-lite"/>
    </source>
</evidence>
<dbReference type="GO" id="GO:0004190">
    <property type="term" value="F:aspartic-type endopeptidase activity"/>
    <property type="evidence" value="ECO:0007669"/>
    <property type="project" value="InterPro"/>
</dbReference>
<dbReference type="PANTHER" id="PTHR37984">
    <property type="entry name" value="PROTEIN CBG26694"/>
    <property type="match status" value="1"/>
</dbReference>
<dbReference type="InterPro" id="IPR001969">
    <property type="entry name" value="Aspartic_peptidase_AS"/>
</dbReference>
<evidence type="ECO:0000256" key="1">
    <source>
        <dbReference type="ARBA" id="ARBA00022679"/>
    </source>
</evidence>
<dbReference type="InterPro" id="IPR036397">
    <property type="entry name" value="RNaseH_sf"/>
</dbReference>
<dbReference type="OrthoDB" id="308516at2759"/>
<dbReference type="GO" id="GO:0003964">
    <property type="term" value="F:RNA-directed DNA polymerase activity"/>
    <property type="evidence" value="ECO:0007669"/>
    <property type="project" value="UniProtKB-KW"/>
</dbReference>
<dbReference type="SMART" id="SM00343">
    <property type="entry name" value="ZnF_C2HC"/>
    <property type="match status" value="1"/>
</dbReference>
<dbReference type="SUPFAM" id="SSF50630">
    <property type="entry name" value="Acid proteases"/>
    <property type="match status" value="1"/>
</dbReference>
<dbReference type="PROSITE" id="PS50879">
    <property type="entry name" value="RNASE_H_1"/>
    <property type="match status" value="1"/>
</dbReference>
<gene>
    <name evidence="16" type="ORF">Pmar_PMAR010376</name>
</gene>
<dbReference type="PROSITE" id="PS50994">
    <property type="entry name" value="INTEGRASE"/>
    <property type="match status" value="1"/>
</dbReference>
<keyword evidence="6 10" id="KW-0863">Zinc-finger</keyword>
<dbReference type="Gene3D" id="3.30.70.270">
    <property type="match status" value="1"/>
</dbReference>
<dbReference type="GO" id="GO:0015074">
    <property type="term" value="P:DNA integration"/>
    <property type="evidence" value="ECO:0007669"/>
    <property type="project" value="InterPro"/>
</dbReference>
<accession>C5KYR2</accession>
<dbReference type="InterPro" id="IPR001878">
    <property type="entry name" value="Znf_CCHC"/>
</dbReference>
<dbReference type="InterPro" id="IPR043128">
    <property type="entry name" value="Rev_trsase/Diguanyl_cyclase"/>
</dbReference>
<dbReference type="Gene3D" id="2.40.70.10">
    <property type="entry name" value="Acid Proteases"/>
    <property type="match status" value="1"/>
</dbReference>
<evidence type="ECO:0000256" key="8">
    <source>
        <dbReference type="ARBA" id="ARBA00022833"/>
    </source>
</evidence>
<feature type="domain" description="CCHC-type" evidence="13">
    <location>
        <begin position="166"/>
        <end position="182"/>
    </location>
</feature>
<dbReference type="GO" id="GO:0004523">
    <property type="term" value="F:RNA-DNA hybrid ribonuclease activity"/>
    <property type="evidence" value="ECO:0007669"/>
    <property type="project" value="InterPro"/>
</dbReference>
<dbReference type="InterPro" id="IPR002156">
    <property type="entry name" value="RNaseH_domain"/>
</dbReference>
<proteinExistence type="predicted"/>
<feature type="domain" description="Integrase catalytic" evidence="15">
    <location>
        <begin position="1226"/>
        <end position="1408"/>
    </location>
</feature>
<evidence type="ECO:0000256" key="10">
    <source>
        <dbReference type="PROSITE-ProRule" id="PRU00047"/>
    </source>
</evidence>
<dbReference type="CDD" id="cd00303">
    <property type="entry name" value="retropepsin_like"/>
    <property type="match status" value="1"/>
</dbReference>
<evidence type="ECO:0000313" key="16">
    <source>
        <dbReference type="EMBL" id="EER10381.1"/>
    </source>
</evidence>
<keyword evidence="17" id="KW-1185">Reference proteome</keyword>
<dbReference type="GO" id="GO:0006508">
    <property type="term" value="P:proteolysis"/>
    <property type="evidence" value="ECO:0007669"/>
    <property type="project" value="InterPro"/>
</dbReference>
<feature type="compositionally biased region" description="Polar residues" evidence="11">
    <location>
        <begin position="215"/>
        <end position="225"/>
    </location>
</feature>
<sequence length="1609" mass="177277">MNISLAQGQKILCDPLCRSSYTDAVKVVWSALERLSGREKERESLLSEGQRLAQQPGEAVMAFLYRVNRYKQKCEFAGVTADTAHWLSLARVGMRDELSKKLSYLVNVGKPEVSWDEWLVSMERMAPASGSPSVRCVEAHQAVASSEVQAVQPSGTNTKKSGFRGRCFSCNQVGHMKRECPNRRQYRGQFAKEAMAAEGIEEVEDGRQSKPEADVTSSGQAEAQGSGTAIKISSTAFAVDCYSAVSRVNSFALGGEDEIPQVTLGFGSIHHSALLDTGSSCSLISASLVTELEGLDCVVRTGVPAVIIRYANGQEERAMGEAIIRTVMSGSECFLPFLIVPKLGRDGGIILGRRALRLLGMCIQFSQDAPKEREKLRKAFSSFSSPTDGGRELTPAEEGELCARIDCYSSTGELYIADDPALDLAGSRSSAGSQEEVCRDALDIKVGESLDRVREELAGRNLSELSSEDVVGRLLSAVEQGGPLPLSDGYTLRLVPGSVDGRDFEGQKFQFVTRWHLTEPSKETKGFWSSEGMLRRLSETELEEFEAHCEEYCKNGWWVPEQEASNHSDVKCPYGTIFPVRQATDDAQVAEAKAVCKTTKTRPVADLRSINSISPRVSNEQSTTAEAVRALRSSLKEGDSVRQYDLSRAFYCIGIEPTLSHGETVPLRLAVGRKRFECRRLAFGLACGPIVLRGSQRILVKIVHAARSILGHSGEVSIEPVMDDFLIWGDPQSVESVEGLLLLAWKISGFQCPDSKRTSWGTTPSRWLGSHWVWNGQFLQLQRPDAAVVDGESADHLTKRRVFQMAGKYTEISGGVNESLARAHADCARVLASAASTWDDLVSGNEWSKPCLVHLGLARQYWEAAAVEDKELMLFRGIKCVTAEVDASAAGYGFFWKDSESGRVIYSEAKVQSKSMAIGSWHCNRRELFAIAACLRKLDEASVLFKDLCRIEVLTDSRVAVSQADPWHVPACKSIEKRAIMRLRGVIVEVAHAFACSKPAVTVVFAHLPGKHNTIADALSRVALSLKYFKVMDEDSAVSVVTASCSAADVHSWLSTKQAGVHSVLAFRRWVELRSLFRAWRGDSPPTVVQPSLFREFLTIQQDKDGFCSKIVTHLDDQGRSLVPGLPYAFELRDGLLYRVRPNVPIDEGPRKQLVIPHHLIMDFAQAVHRESGHSGLTSTLAALYSVAWAPGLRKLVRKALRGCLSCALTRDNGTRAQISYGASRIPLAPFDCVGIDLYGPIRRPCGAGTDTRFPQGGDEDETSQKDGQQVLSVIDRLTGYCSFYLLDNGRAKGIADTLEAHFWRFGKWPRELWCDNAKSFVEATPLVSFLLMIGCQLKTIPAYTPQCGFWERRHREVSETLRSCLHVHPQASWRWLITIAEARANSVSGAHERLFGWKPQSPVVGALSAEIAGPLKVPRNFRGGEQAAKAEARARARQRDDILQVFAEEWLQARESLASEFTAKIHKRGGSAEVKVGDQVILFKPGNIKGLKLSPRATGPYEVMKKVSSQCYEIRLGTRGSSSKPPRSWMVHASRIRKFEPVGEGPADSAVDPYASESSDNICPSCREAHVGTLVCCDGCDRWFHVDCTDYDGQQQFWYCNFCGAARE</sequence>